<dbReference type="AlphaFoldDB" id="A0A1W2H318"/>
<name>A0A1W2H318_9BACT</name>
<dbReference type="Pfam" id="PF13585">
    <property type="entry name" value="CHU_C"/>
    <property type="match status" value="1"/>
</dbReference>
<dbReference type="InterPro" id="IPR013783">
    <property type="entry name" value="Ig-like_fold"/>
</dbReference>
<dbReference type="SUPFAM" id="SSF49299">
    <property type="entry name" value="PKD domain"/>
    <property type="match status" value="1"/>
</dbReference>
<keyword evidence="3" id="KW-1185">Reference proteome</keyword>
<dbReference type="InterPro" id="IPR000601">
    <property type="entry name" value="PKD_dom"/>
</dbReference>
<dbReference type="InterPro" id="IPR035986">
    <property type="entry name" value="PKD_dom_sf"/>
</dbReference>
<dbReference type="SUPFAM" id="SSF49899">
    <property type="entry name" value="Concanavalin A-like lectins/glucanases"/>
    <property type="match status" value="1"/>
</dbReference>
<dbReference type="InterPro" id="IPR026341">
    <property type="entry name" value="T9SS_type_B"/>
</dbReference>
<evidence type="ECO:0000259" key="1">
    <source>
        <dbReference type="PROSITE" id="PS50093"/>
    </source>
</evidence>
<protein>
    <submittedName>
        <fullName evidence="2">Gliding motility-associated C-terminal domain-containing protein</fullName>
    </submittedName>
</protein>
<evidence type="ECO:0000313" key="2">
    <source>
        <dbReference type="EMBL" id="SMD43032.1"/>
    </source>
</evidence>
<evidence type="ECO:0000313" key="3">
    <source>
        <dbReference type="Proteomes" id="UP000192333"/>
    </source>
</evidence>
<dbReference type="CDD" id="cd00146">
    <property type="entry name" value="PKD"/>
    <property type="match status" value="1"/>
</dbReference>
<dbReference type="Gene3D" id="2.60.120.200">
    <property type="match status" value="1"/>
</dbReference>
<accession>A0A1W2H318</accession>
<reference evidence="3" key="1">
    <citation type="submission" date="2017-04" db="EMBL/GenBank/DDBJ databases">
        <authorList>
            <person name="Varghese N."/>
            <person name="Submissions S."/>
        </authorList>
    </citation>
    <scope>NUCLEOTIDE SEQUENCE [LARGE SCALE GENOMIC DNA]</scope>
    <source>
        <strain evidence="3">DSM 16537</strain>
    </source>
</reference>
<dbReference type="Gene3D" id="2.60.40.10">
    <property type="entry name" value="Immunoglobulins"/>
    <property type="match status" value="1"/>
</dbReference>
<dbReference type="GO" id="GO:0004553">
    <property type="term" value="F:hydrolase activity, hydrolyzing O-glycosyl compounds"/>
    <property type="evidence" value="ECO:0007669"/>
    <property type="project" value="UniProtKB-ARBA"/>
</dbReference>
<dbReference type="Pfam" id="PF18911">
    <property type="entry name" value="PKD_4"/>
    <property type="match status" value="1"/>
</dbReference>
<dbReference type="EMBL" id="LT838813">
    <property type="protein sequence ID" value="SMD43032.1"/>
    <property type="molecule type" value="Genomic_DNA"/>
</dbReference>
<dbReference type="PROSITE" id="PS50093">
    <property type="entry name" value="PKD"/>
    <property type="match status" value="1"/>
</dbReference>
<dbReference type="NCBIfam" id="TIGR04131">
    <property type="entry name" value="Bac_Flav_CTERM"/>
    <property type="match status" value="1"/>
</dbReference>
<dbReference type="SMART" id="SM00089">
    <property type="entry name" value="PKD"/>
    <property type="match status" value="1"/>
</dbReference>
<dbReference type="STRING" id="758820.SAMN00777080_1605"/>
<dbReference type="Proteomes" id="UP000192333">
    <property type="component" value="Chromosome I"/>
</dbReference>
<proteinExistence type="predicted"/>
<dbReference type="GO" id="GO:0005975">
    <property type="term" value="P:carbohydrate metabolic process"/>
    <property type="evidence" value="ECO:0007669"/>
    <property type="project" value="UniProtKB-ARBA"/>
</dbReference>
<dbReference type="InterPro" id="IPR013320">
    <property type="entry name" value="ConA-like_dom_sf"/>
</dbReference>
<dbReference type="InterPro" id="IPR022409">
    <property type="entry name" value="PKD/Chitinase_dom"/>
</dbReference>
<feature type="domain" description="PKD" evidence="1">
    <location>
        <begin position="638"/>
        <end position="687"/>
    </location>
</feature>
<organism evidence="2 3">
    <name type="scientific">Aquiflexum balticum DSM 16537</name>
    <dbReference type="NCBI Taxonomy" id="758820"/>
    <lineage>
        <taxon>Bacteria</taxon>
        <taxon>Pseudomonadati</taxon>
        <taxon>Bacteroidota</taxon>
        <taxon>Cytophagia</taxon>
        <taxon>Cytophagales</taxon>
        <taxon>Cyclobacteriaceae</taxon>
        <taxon>Aquiflexum</taxon>
    </lineage>
</organism>
<sequence length="791" mass="86977">MREVNKVYKGVGKFIGRLSILMILYFSFLVIQDAYAQVGFPYCEDFQDGSTQSTTIFGGSARLVNGVLRLTDAQLEQNGYIYIDIPFPSAFGIKTSFEFFVYGGNGADGLTVFLFDADTPIFRPGGFGGSLGYAQRGQTAGLTGAYLGIGLDSFGNFGNSSEGKIGGFFGGGDGLYPNSIIVRGNGSGLNGYQFVTGKWTNNEGAFALPAVDRFPLESGGAGSQRVTDPNIPGYRKLFVDLEPHPGGIGYSISVDLMVTTSPGNPRMVKIFDKTDYIFEAPENLKIGFAASTGGLMNIHEIRNLQVEVSDQDRLENPIGTNIDDKASCEGQENTYEITEEEITLPNEGSSIRCLQLYGSLDEIEAEGDDICSQGRCRPENRQMVLPQGTFRAADEGGSFTFFPNVGFVDETVEIYYTVTDNYGKTSSGNYIRLLIKESPEPVNIIAEGLGEEEDEIRLCVGDGILLNAVGEEEYVRFEWFKDGILIPESNAPEYFAVEAGSYTVTAYNSKSCPTESAVFEVINPAFPELRIEDPVVGCTPGMTLDVRDFIFDYNEDDFDYRLETPSGQFLINEEMAAIGQSGPYSISVKHKDLECWSDPIDFELVIISEALISNFVYEVDGTGITGDEGGGIFIDDPIRFNDLSTGGAIAWNWDFGDGNSSNEQSPVHVFGKKGNFLIKLTVTNEFGCENTFELELPLTKSFRVMFPTGFTPTLSENQFFRPKTKGIIKMEMLIFNLWGNMIFRTNDINTPGWDGKVNGQLMPSGNYVYRINMESIDGDKIEESGKFLLIR</sequence>
<gene>
    <name evidence="2" type="ORF">SAMN00777080_1605</name>
</gene>